<dbReference type="SUPFAM" id="SSF55681">
    <property type="entry name" value="Class II aaRS and biotin synthetases"/>
    <property type="match status" value="1"/>
</dbReference>
<dbReference type="InterPro" id="IPR047089">
    <property type="entry name" value="Asp-tRNA-ligase_1_N"/>
</dbReference>
<evidence type="ECO:0000256" key="4">
    <source>
        <dbReference type="ARBA" id="ARBA00022840"/>
    </source>
</evidence>
<dbReference type="InterPro" id="IPR002312">
    <property type="entry name" value="Asp/Asn-tRNA-synth_IIb"/>
</dbReference>
<dbReference type="GO" id="GO:0005737">
    <property type="term" value="C:cytoplasm"/>
    <property type="evidence" value="ECO:0007669"/>
    <property type="project" value="InterPro"/>
</dbReference>
<dbReference type="InterPro" id="IPR006195">
    <property type="entry name" value="aa-tRNA-synth_II"/>
</dbReference>
<keyword evidence="2" id="KW-0436">Ligase</keyword>
<evidence type="ECO:0000313" key="8">
    <source>
        <dbReference type="EMBL" id="SUZ66315.1"/>
    </source>
</evidence>
<dbReference type="InterPro" id="IPR029351">
    <property type="entry name" value="GAD_dom"/>
</dbReference>
<dbReference type="InterPro" id="IPR012340">
    <property type="entry name" value="NA-bd_OB-fold"/>
</dbReference>
<dbReference type="PANTHER" id="PTHR22594:SF5">
    <property type="entry name" value="ASPARTATE--TRNA LIGASE, MITOCHONDRIAL"/>
    <property type="match status" value="1"/>
</dbReference>
<dbReference type="SUPFAM" id="SSF50249">
    <property type="entry name" value="Nucleic acid-binding proteins"/>
    <property type="match status" value="1"/>
</dbReference>
<comment type="similarity">
    <text evidence="1">Belongs to the class-II aminoacyl-tRNA synthetase family. Type 1 subfamily.</text>
</comment>
<evidence type="ECO:0000256" key="3">
    <source>
        <dbReference type="ARBA" id="ARBA00022741"/>
    </source>
</evidence>
<dbReference type="Pfam" id="PF01336">
    <property type="entry name" value="tRNA_anti-codon"/>
    <property type="match status" value="1"/>
</dbReference>
<evidence type="ECO:0000259" key="7">
    <source>
        <dbReference type="PROSITE" id="PS50862"/>
    </source>
</evidence>
<dbReference type="GO" id="GO:0003676">
    <property type="term" value="F:nucleic acid binding"/>
    <property type="evidence" value="ECO:0007669"/>
    <property type="project" value="InterPro"/>
</dbReference>
<name>A0A381PH32_9ZZZZ</name>
<keyword evidence="6" id="KW-0030">Aminoacyl-tRNA synthetase</keyword>
<dbReference type="InterPro" id="IPR047090">
    <property type="entry name" value="AspRS_core"/>
</dbReference>
<dbReference type="GO" id="GO:0006422">
    <property type="term" value="P:aspartyl-tRNA aminoacylation"/>
    <property type="evidence" value="ECO:0007669"/>
    <property type="project" value="TreeGrafter"/>
</dbReference>
<dbReference type="Pfam" id="PF00152">
    <property type="entry name" value="tRNA-synt_2"/>
    <property type="match status" value="1"/>
</dbReference>
<accession>A0A381PH32</accession>
<dbReference type="GO" id="GO:0004815">
    <property type="term" value="F:aspartate-tRNA ligase activity"/>
    <property type="evidence" value="ECO:0007669"/>
    <property type="project" value="TreeGrafter"/>
</dbReference>
<keyword evidence="5" id="KW-0648">Protein biosynthesis</keyword>
<dbReference type="SUPFAM" id="SSF55261">
    <property type="entry name" value="GAD domain-like"/>
    <property type="match status" value="1"/>
</dbReference>
<dbReference type="PRINTS" id="PR01042">
    <property type="entry name" value="TRNASYNTHASP"/>
</dbReference>
<evidence type="ECO:0000256" key="2">
    <source>
        <dbReference type="ARBA" id="ARBA00022598"/>
    </source>
</evidence>
<dbReference type="InterPro" id="IPR004364">
    <property type="entry name" value="Aa-tRNA-synt_II"/>
</dbReference>
<evidence type="ECO:0000256" key="1">
    <source>
        <dbReference type="ARBA" id="ARBA00006303"/>
    </source>
</evidence>
<dbReference type="InterPro" id="IPR045864">
    <property type="entry name" value="aa-tRNA-synth_II/BPL/LPL"/>
</dbReference>
<dbReference type="NCBIfam" id="TIGR00459">
    <property type="entry name" value="aspS_bact"/>
    <property type="match status" value="1"/>
</dbReference>
<dbReference type="Gene3D" id="3.30.930.10">
    <property type="entry name" value="Bira Bifunctional Protein, Domain 2"/>
    <property type="match status" value="1"/>
</dbReference>
<reference evidence="8" key="1">
    <citation type="submission" date="2018-05" db="EMBL/GenBank/DDBJ databases">
        <authorList>
            <person name="Lanie J.A."/>
            <person name="Ng W.-L."/>
            <person name="Kazmierczak K.M."/>
            <person name="Andrzejewski T.M."/>
            <person name="Davidsen T.M."/>
            <person name="Wayne K.J."/>
            <person name="Tettelin H."/>
            <person name="Glass J.I."/>
            <person name="Rusch D."/>
            <person name="Podicherti R."/>
            <person name="Tsui H.-C.T."/>
            <person name="Winkler M.E."/>
        </authorList>
    </citation>
    <scope>NUCLEOTIDE SEQUENCE</scope>
</reference>
<evidence type="ECO:0000256" key="5">
    <source>
        <dbReference type="ARBA" id="ARBA00022917"/>
    </source>
</evidence>
<dbReference type="Pfam" id="PF02938">
    <property type="entry name" value="GAD"/>
    <property type="match status" value="1"/>
</dbReference>
<dbReference type="AlphaFoldDB" id="A0A381PH32"/>
<dbReference type="InterPro" id="IPR004365">
    <property type="entry name" value="NA-bd_OB_tRNA"/>
</dbReference>
<dbReference type="Gene3D" id="2.40.50.140">
    <property type="entry name" value="Nucleic acid-binding proteins"/>
    <property type="match status" value="1"/>
</dbReference>
<feature type="domain" description="Aminoacyl-transfer RNA synthetases class-II family profile" evidence="7">
    <location>
        <begin position="148"/>
        <end position="568"/>
    </location>
</feature>
<dbReference type="CDD" id="cd00777">
    <property type="entry name" value="AspRS_core"/>
    <property type="match status" value="1"/>
</dbReference>
<dbReference type="NCBIfam" id="NF001750">
    <property type="entry name" value="PRK00476.1"/>
    <property type="match status" value="1"/>
</dbReference>
<sequence>MNKKAMWTRSHYCGDLRVEDVDHEVVLMGWCQTRRDHGGVIFVDLRDYTGISQIVFKMEISEEAHVLADTIRGEFVLAVRGKVAHRIEGNVNPNLPTGEIEILVETLEILNQSQTPPYVLENRENVDEKLRLTYRFLDLRDSTLQNNLMLRSQAMQIVRNYFTSQRFFEIETPILTKSTPEGARDYLVPSRVNPGLFYALPQSPQLFKQLLMISGYDRYMQITRCFRDEDLRGNRQPEFTQIDLELSFTEPEEIFKLTEGMMVQLFEETIGVKVEIPFPRMTYQDAMENYGSDAPDTRFELKLKDISDIASECELRVFKKVVDKGGVVKAICVKGGAEFSRKELDDLTEFAQIYGAKGMAWIKRNSAESSGDKSWQSPIAKFFTDEQKQALEERVGLDKGDLVLFCADTKKVVYDALGNLRKEIARRQGLIDENEFRFVWITDFPLFEYSEADKSFTSSHHPFTMPDMDDLEKFGENEPEKIRSRAYDVVLNGVEIGGGSIRIHRRNIQDKVFHLLKLSKEEIESKFGFLMKALTYGAPPHGGIALGFDRMMMFLLKTDSIRDVIAFPKTQKAGCLMTDAPSAVQNEQLDELHVRLKASAQQMEH</sequence>
<proteinExistence type="inferred from homology"/>
<dbReference type="PROSITE" id="PS50862">
    <property type="entry name" value="AA_TRNA_LIGASE_II"/>
    <property type="match status" value="1"/>
</dbReference>
<evidence type="ECO:0000256" key="6">
    <source>
        <dbReference type="ARBA" id="ARBA00023146"/>
    </source>
</evidence>
<dbReference type="GO" id="GO:0005524">
    <property type="term" value="F:ATP binding"/>
    <property type="evidence" value="ECO:0007669"/>
    <property type="project" value="UniProtKB-KW"/>
</dbReference>
<dbReference type="EMBL" id="UINC01000981">
    <property type="protein sequence ID" value="SUZ66315.1"/>
    <property type="molecule type" value="Genomic_DNA"/>
</dbReference>
<keyword evidence="3" id="KW-0547">Nucleotide-binding</keyword>
<organism evidence="8">
    <name type="scientific">marine metagenome</name>
    <dbReference type="NCBI Taxonomy" id="408172"/>
    <lineage>
        <taxon>unclassified sequences</taxon>
        <taxon>metagenomes</taxon>
        <taxon>ecological metagenomes</taxon>
    </lineage>
</organism>
<dbReference type="Gene3D" id="3.30.1360.30">
    <property type="entry name" value="GAD-like domain"/>
    <property type="match status" value="1"/>
</dbReference>
<gene>
    <name evidence="8" type="ORF">METZ01_LOCUS19169</name>
</gene>
<dbReference type="CDD" id="cd04317">
    <property type="entry name" value="EcAspRS_like_N"/>
    <property type="match status" value="1"/>
</dbReference>
<dbReference type="InterPro" id="IPR004524">
    <property type="entry name" value="Asp-tRNA-ligase_1"/>
</dbReference>
<dbReference type="PANTHER" id="PTHR22594">
    <property type="entry name" value="ASPARTYL/LYSYL-TRNA SYNTHETASE"/>
    <property type="match status" value="1"/>
</dbReference>
<protein>
    <recommendedName>
        <fullName evidence="7">Aminoacyl-transfer RNA synthetases class-II family profile domain-containing protein</fullName>
    </recommendedName>
</protein>
<keyword evidence="4" id="KW-0067">ATP-binding</keyword>
<dbReference type="InterPro" id="IPR004115">
    <property type="entry name" value="GAD-like_sf"/>
</dbReference>
<dbReference type="HAMAP" id="MF_00044">
    <property type="entry name" value="Asp_tRNA_synth_type1"/>
    <property type="match status" value="1"/>
</dbReference>